<dbReference type="EMBL" id="CADCXV010000906">
    <property type="protein sequence ID" value="CAB0038416.1"/>
    <property type="molecule type" value="Genomic_DNA"/>
</dbReference>
<accession>A0A6H5IS11</accession>
<protein>
    <submittedName>
        <fullName evidence="1">Uncharacterized protein</fullName>
    </submittedName>
</protein>
<dbReference type="AlphaFoldDB" id="A0A6H5IS11"/>
<proteinExistence type="predicted"/>
<organism evidence="1 2">
    <name type="scientific">Trichogramma brassicae</name>
    <dbReference type="NCBI Taxonomy" id="86971"/>
    <lineage>
        <taxon>Eukaryota</taxon>
        <taxon>Metazoa</taxon>
        <taxon>Ecdysozoa</taxon>
        <taxon>Arthropoda</taxon>
        <taxon>Hexapoda</taxon>
        <taxon>Insecta</taxon>
        <taxon>Pterygota</taxon>
        <taxon>Neoptera</taxon>
        <taxon>Endopterygota</taxon>
        <taxon>Hymenoptera</taxon>
        <taxon>Apocrita</taxon>
        <taxon>Proctotrupomorpha</taxon>
        <taxon>Chalcidoidea</taxon>
        <taxon>Trichogrammatidae</taxon>
        <taxon>Trichogramma</taxon>
    </lineage>
</organism>
<sequence length="236" mass="27037">MMAVIAAPGICVYAVANVSIYYVWDFIPLGIRENEPTAAAANEFQLARARRQSESYLYLYYYYLVDVLLLRTKPPEREDIVTNAFRPIQRVRCCHVAARESIGHGRIVSRATRTKINGTLISIYDRNLIATFLIKTALLRGGGCACVARAKIYARCTLLYSISMQIARNQEPKCRCAERETSLRQIVALIELNIWMLPVFAVHKKFLWCTSACLCDYIIHHNHCRFFLSFCNNELL</sequence>
<keyword evidence="2" id="KW-1185">Reference proteome</keyword>
<reference evidence="1 2" key="1">
    <citation type="submission" date="2020-02" db="EMBL/GenBank/DDBJ databases">
        <authorList>
            <person name="Ferguson B K."/>
        </authorList>
    </citation>
    <scope>NUCLEOTIDE SEQUENCE [LARGE SCALE GENOMIC DNA]</scope>
</reference>
<dbReference type="Proteomes" id="UP000479190">
    <property type="component" value="Unassembled WGS sequence"/>
</dbReference>
<evidence type="ECO:0000313" key="1">
    <source>
        <dbReference type="EMBL" id="CAB0038416.1"/>
    </source>
</evidence>
<evidence type="ECO:0000313" key="2">
    <source>
        <dbReference type="Proteomes" id="UP000479190"/>
    </source>
</evidence>
<gene>
    <name evidence="1" type="ORF">TBRA_LOCUS10198</name>
</gene>
<name>A0A6H5IS11_9HYME</name>